<dbReference type="GO" id="GO:0003676">
    <property type="term" value="F:nucleic acid binding"/>
    <property type="evidence" value="ECO:0007669"/>
    <property type="project" value="InterPro"/>
</dbReference>
<accession>A0AAD6SG24</accession>
<evidence type="ECO:0000256" key="5">
    <source>
        <dbReference type="ARBA" id="ARBA00022839"/>
    </source>
</evidence>
<evidence type="ECO:0000256" key="9">
    <source>
        <dbReference type="ARBA" id="ARBA00042761"/>
    </source>
</evidence>
<dbReference type="EMBL" id="JARJCM010000126">
    <property type="protein sequence ID" value="KAJ7027301.1"/>
    <property type="molecule type" value="Genomic_DNA"/>
</dbReference>
<evidence type="ECO:0000313" key="11">
    <source>
        <dbReference type="EMBL" id="KAJ7027301.1"/>
    </source>
</evidence>
<dbReference type="GO" id="GO:0005634">
    <property type="term" value="C:nucleus"/>
    <property type="evidence" value="ECO:0007669"/>
    <property type="project" value="UniProtKB-SubCell"/>
</dbReference>
<protein>
    <recommendedName>
        <fullName evidence="8">3'-5' exonuclease</fullName>
    </recommendedName>
    <alternativeName>
        <fullName evidence="9">Werner Syndrome-like exonuclease</fullName>
    </alternativeName>
</protein>
<keyword evidence="3" id="KW-0479">Metal-binding</keyword>
<dbReference type="InterPro" id="IPR012337">
    <property type="entry name" value="RNaseH-like_sf"/>
</dbReference>
<evidence type="ECO:0000259" key="10">
    <source>
        <dbReference type="SMART" id="SM00474"/>
    </source>
</evidence>
<dbReference type="AlphaFoldDB" id="A0AAD6SG24"/>
<keyword evidence="6" id="KW-0460">Magnesium</keyword>
<comment type="caution">
    <text evidence="11">The sequence shown here is derived from an EMBL/GenBank/DDBJ whole genome shotgun (WGS) entry which is preliminary data.</text>
</comment>
<dbReference type="Pfam" id="PF01612">
    <property type="entry name" value="DNA_pol_A_exo1"/>
    <property type="match status" value="1"/>
</dbReference>
<feature type="domain" description="3'-5' exonuclease" evidence="10">
    <location>
        <begin position="90"/>
        <end position="262"/>
    </location>
</feature>
<dbReference type="SUPFAM" id="SSF53098">
    <property type="entry name" value="Ribonuclease H-like"/>
    <property type="match status" value="1"/>
</dbReference>
<name>A0AAD6SG24_9AGAR</name>
<evidence type="ECO:0000256" key="6">
    <source>
        <dbReference type="ARBA" id="ARBA00022842"/>
    </source>
</evidence>
<dbReference type="Gene3D" id="3.30.420.10">
    <property type="entry name" value="Ribonuclease H-like superfamily/Ribonuclease H"/>
    <property type="match status" value="1"/>
</dbReference>
<keyword evidence="4" id="KW-0378">Hydrolase</keyword>
<dbReference type="InterPro" id="IPR036397">
    <property type="entry name" value="RNaseH_sf"/>
</dbReference>
<dbReference type="PANTHER" id="PTHR13620:SF109">
    <property type="entry name" value="3'-5' EXONUCLEASE"/>
    <property type="match status" value="1"/>
</dbReference>
<dbReference type="GO" id="GO:0008408">
    <property type="term" value="F:3'-5' exonuclease activity"/>
    <property type="evidence" value="ECO:0007669"/>
    <property type="project" value="InterPro"/>
</dbReference>
<keyword evidence="5" id="KW-0269">Exonuclease</keyword>
<dbReference type="CDD" id="cd06141">
    <property type="entry name" value="WRN_exo"/>
    <property type="match status" value="1"/>
</dbReference>
<evidence type="ECO:0000256" key="3">
    <source>
        <dbReference type="ARBA" id="ARBA00022723"/>
    </source>
</evidence>
<dbReference type="InterPro" id="IPR051132">
    <property type="entry name" value="3-5_Exonuclease_domain"/>
</dbReference>
<dbReference type="SMART" id="SM00474">
    <property type="entry name" value="35EXOc"/>
    <property type="match status" value="1"/>
</dbReference>
<keyword evidence="2" id="KW-0540">Nuclease</keyword>
<evidence type="ECO:0000256" key="8">
    <source>
        <dbReference type="ARBA" id="ARBA00040531"/>
    </source>
</evidence>
<keyword evidence="7" id="KW-0539">Nucleus</keyword>
<comment type="subcellular location">
    <subcellularLocation>
        <location evidence="1">Nucleus</location>
    </subcellularLocation>
</comment>
<dbReference type="InterPro" id="IPR002562">
    <property type="entry name" value="3'-5'_exonuclease_dom"/>
</dbReference>
<dbReference type="GO" id="GO:0046872">
    <property type="term" value="F:metal ion binding"/>
    <property type="evidence" value="ECO:0007669"/>
    <property type="project" value="UniProtKB-KW"/>
</dbReference>
<evidence type="ECO:0000313" key="12">
    <source>
        <dbReference type="Proteomes" id="UP001218188"/>
    </source>
</evidence>
<dbReference type="PANTHER" id="PTHR13620">
    <property type="entry name" value="3-5 EXONUCLEASE"/>
    <property type="match status" value="1"/>
</dbReference>
<proteinExistence type="predicted"/>
<evidence type="ECO:0000256" key="4">
    <source>
        <dbReference type="ARBA" id="ARBA00022801"/>
    </source>
</evidence>
<dbReference type="Proteomes" id="UP001218188">
    <property type="component" value="Unassembled WGS sequence"/>
</dbReference>
<reference evidence="11" key="1">
    <citation type="submission" date="2023-03" db="EMBL/GenBank/DDBJ databases">
        <title>Massive genome expansion in bonnet fungi (Mycena s.s.) driven by repeated elements and novel gene families across ecological guilds.</title>
        <authorList>
            <consortium name="Lawrence Berkeley National Laboratory"/>
            <person name="Harder C.B."/>
            <person name="Miyauchi S."/>
            <person name="Viragh M."/>
            <person name="Kuo A."/>
            <person name="Thoen E."/>
            <person name="Andreopoulos B."/>
            <person name="Lu D."/>
            <person name="Skrede I."/>
            <person name="Drula E."/>
            <person name="Henrissat B."/>
            <person name="Morin E."/>
            <person name="Kohler A."/>
            <person name="Barry K."/>
            <person name="LaButti K."/>
            <person name="Morin E."/>
            <person name="Salamov A."/>
            <person name="Lipzen A."/>
            <person name="Mereny Z."/>
            <person name="Hegedus B."/>
            <person name="Baldrian P."/>
            <person name="Stursova M."/>
            <person name="Weitz H."/>
            <person name="Taylor A."/>
            <person name="Grigoriev I.V."/>
            <person name="Nagy L.G."/>
            <person name="Martin F."/>
            <person name="Kauserud H."/>
        </authorList>
    </citation>
    <scope>NUCLEOTIDE SEQUENCE</scope>
    <source>
        <strain evidence="11">CBHHK200</strain>
    </source>
</reference>
<evidence type="ECO:0000256" key="1">
    <source>
        <dbReference type="ARBA" id="ARBA00004123"/>
    </source>
</evidence>
<evidence type="ECO:0000256" key="7">
    <source>
        <dbReference type="ARBA" id="ARBA00023242"/>
    </source>
</evidence>
<dbReference type="GO" id="GO:0006139">
    <property type="term" value="P:nucleobase-containing compound metabolic process"/>
    <property type="evidence" value="ECO:0007669"/>
    <property type="project" value="InterPro"/>
</dbReference>
<evidence type="ECO:0000256" key="2">
    <source>
        <dbReference type="ARBA" id="ARBA00022722"/>
    </source>
</evidence>
<organism evidence="11 12">
    <name type="scientific">Mycena alexandri</name>
    <dbReference type="NCBI Taxonomy" id="1745969"/>
    <lineage>
        <taxon>Eukaryota</taxon>
        <taxon>Fungi</taxon>
        <taxon>Dikarya</taxon>
        <taxon>Basidiomycota</taxon>
        <taxon>Agaricomycotina</taxon>
        <taxon>Agaricomycetes</taxon>
        <taxon>Agaricomycetidae</taxon>
        <taxon>Agaricales</taxon>
        <taxon>Marasmiineae</taxon>
        <taxon>Mycenaceae</taxon>
        <taxon>Mycena</taxon>
    </lineage>
</organism>
<gene>
    <name evidence="11" type="ORF">C8F04DRAFT_1267212</name>
</gene>
<sequence length="299" mass="33209">MHSAKHALVLAAGVENFTTNDVKTEDGTPAEGPRNLIPYPHGLHSIFYLTTEGAVDNALKGVVDGVVGFDTEFDKRKPTDDEDFIIRIFGEIGGQKKWGILALQLLEMKAKGKAEFRVAWDNIALCVIQLAQGTNVWLINLRAIKAYPKELKRVLCSQSIIKAGVGVTSDLSHLWNDLRTDVQNVVDVGCMARLLLAHKFSHTQYGNLSLQTCTEEILGYSVDKEERLSNWTGELTKQQKIYAAMDAAISLRLYETLAPALDLNLASQPGDIGTYGGKKRPWSVKDCYWFSNNKFQGYT</sequence>
<keyword evidence="12" id="KW-1185">Reference proteome</keyword>